<accession>A0A9P5Z5S3</accession>
<evidence type="ECO:0000256" key="1">
    <source>
        <dbReference type="SAM" id="MobiDB-lite"/>
    </source>
</evidence>
<feature type="region of interest" description="Disordered" evidence="1">
    <location>
        <begin position="122"/>
        <end position="145"/>
    </location>
</feature>
<comment type="caution">
    <text evidence="2">The sequence shown here is derived from an EMBL/GenBank/DDBJ whole genome shotgun (WGS) entry which is preliminary data.</text>
</comment>
<organism evidence="2 3">
    <name type="scientific">Pholiota conissans</name>
    <dbReference type="NCBI Taxonomy" id="109636"/>
    <lineage>
        <taxon>Eukaryota</taxon>
        <taxon>Fungi</taxon>
        <taxon>Dikarya</taxon>
        <taxon>Basidiomycota</taxon>
        <taxon>Agaricomycotina</taxon>
        <taxon>Agaricomycetes</taxon>
        <taxon>Agaricomycetidae</taxon>
        <taxon>Agaricales</taxon>
        <taxon>Agaricineae</taxon>
        <taxon>Strophariaceae</taxon>
        <taxon>Pholiota</taxon>
    </lineage>
</organism>
<dbReference type="AlphaFoldDB" id="A0A9P5Z5S3"/>
<dbReference type="OrthoDB" id="4849160at2759"/>
<protein>
    <submittedName>
        <fullName evidence="2">Uncharacterized protein</fullName>
    </submittedName>
</protein>
<evidence type="ECO:0000313" key="3">
    <source>
        <dbReference type="Proteomes" id="UP000807469"/>
    </source>
</evidence>
<dbReference type="EMBL" id="MU155169">
    <property type="protein sequence ID" value="KAF9482112.1"/>
    <property type="molecule type" value="Genomic_DNA"/>
</dbReference>
<gene>
    <name evidence="2" type="ORF">BDN70DRAFT_875396</name>
</gene>
<feature type="compositionally biased region" description="Polar residues" evidence="1">
    <location>
        <begin position="125"/>
        <end position="134"/>
    </location>
</feature>
<evidence type="ECO:0000313" key="2">
    <source>
        <dbReference type="EMBL" id="KAF9482112.1"/>
    </source>
</evidence>
<reference evidence="2" key="1">
    <citation type="submission" date="2020-11" db="EMBL/GenBank/DDBJ databases">
        <authorList>
            <consortium name="DOE Joint Genome Institute"/>
            <person name="Ahrendt S."/>
            <person name="Riley R."/>
            <person name="Andreopoulos W."/>
            <person name="Labutti K."/>
            <person name="Pangilinan J."/>
            <person name="Ruiz-Duenas F.J."/>
            <person name="Barrasa J.M."/>
            <person name="Sanchez-Garcia M."/>
            <person name="Camarero S."/>
            <person name="Miyauchi S."/>
            <person name="Serrano A."/>
            <person name="Linde D."/>
            <person name="Babiker R."/>
            <person name="Drula E."/>
            <person name="Ayuso-Fernandez I."/>
            <person name="Pacheco R."/>
            <person name="Padilla G."/>
            <person name="Ferreira P."/>
            <person name="Barriuso J."/>
            <person name="Kellner H."/>
            <person name="Castanera R."/>
            <person name="Alfaro M."/>
            <person name="Ramirez L."/>
            <person name="Pisabarro A.G."/>
            <person name="Kuo A."/>
            <person name="Tritt A."/>
            <person name="Lipzen A."/>
            <person name="He G."/>
            <person name="Yan M."/>
            <person name="Ng V."/>
            <person name="Cullen D."/>
            <person name="Martin F."/>
            <person name="Rosso M.-N."/>
            <person name="Henrissat B."/>
            <person name="Hibbett D."/>
            <person name="Martinez A.T."/>
            <person name="Grigoriev I.V."/>
        </authorList>
    </citation>
    <scope>NUCLEOTIDE SEQUENCE</scope>
    <source>
        <strain evidence="2">CIRM-BRFM 674</strain>
    </source>
</reference>
<feature type="region of interest" description="Disordered" evidence="1">
    <location>
        <begin position="55"/>
        <end position="86"/>
    </location>
</feature>
<keyword evidence="3" id="KW-1185">Reference proteome</keyword>
<proteinExistence type="predicted"/>
<dbReference type="Proteomes" id="UP000807469">
    <property type="component" value="Unassembled WGS sequence"/>
</dbReference>
<name>A0A9P5Z5S3_9AGAR</name>
<sequence>MIPSNLKTRQYLMRNEMYLSHPSKFQHRAKYDFVSIELLCNRPHRSSILVAREFPLDSPTGMDSSNKHSDKSRSRPGTGVPSSNELVSMQTLYSDLTFPNIYGESVSFTIPGPQPVAFDGPGGSTKASTTFMPKSTSSSSRCHATSPKAAKTEVCLTAMMQLGRRSPEWNHPM</sequence>